<dbReference type="Proteomes" id="UP000179467">
    <property type="component" value="Unassembled WGS sequence"/>
</dbReference>
<keyword evidence="1" id="KW-0472">Membrane</keyword>
<organism evidence="2 3">
    <name type="scientific">Edaphosphingomonas haloaromaticamans</name>
    <dbReference type="NCBI Taxonomy" id="653954"/>
    <lineage>
        <taxon>Bacteria</taxon>
        <taxon>Pseudomonadati</taxon>
        <taxon>Pseudomonadota</taxon>
        <taxon>Alphaproteobacteria</taxon>
        <taxon>Sphingomonadales</taxon>
        <taxon>Rhizorhabdaceae</taxon>
        <taxon>Edaphosphingomonas</taxon>
    </lineage>
</organism>
<dbReference type="OrthoDB" id="7064004at2"/>
<feature type="transmembrane region" description="Helical" evidence="1">
    <location>
        <begin position="34"/>
        <end position="55"/>
    </location>
</feature>
<dbReference type="AlphaFoldDB" id="A0A1S1HDN6"/>
<feature type="transmembrane region" description="Helical" evidence="1">
    <location>
        <begin position="114"/>
        <end position="135"/>
    </location>
</feature>
<proteinExistence type="predicted"/>
<evidence type="ECO:0008006" key="4">
    <source>
        <dbReference type="Google" id="ProtNLM"/>
    </source>
</evidence>
<comment type="caution">
    <text evidence="2">The sequence shown here is derived from an EMBL/GenBank/DDBJ whole genome shotgun (WGS) entry which is preliminary data.</text>
</comment>
<evidence type="ECO:0000313" key="2">
    <source>
        <dbReference type="EMBL" id="OHT19641.1"/>
    </source>
</evidence>
<dbReference type="InterPro" id="IPR021362">
    <property type="entry name" value="DUF2834"/>
</dbReference>
<dbReference type="EMBL" id="MIPT01000001">
    <property type="protein sequence ID" value="OHT19641.1"/>
    <property type="molecule type" value="Genomic_DNA"/>
</dbReference>
<gene>
    <name evidence="2" type="ORF">BHE75_01628</name>
</gene>
<feature type="transmembrane region" description="Helical" evidence="1">
    <location>
        <begin position="6"/>
        <end position="22"/>
    </location>
</feature>
<accession>A0A1S1HDN6</accession>
<evidence type="ECO:0000313" key="3">
    <source>
        <dbReference type="Proteomes" id="UP000179467"/>
    </source>
</evidence>
<sequence>MTMKELFYVAIGLVAIALTIYPNRHLLSRRAGGVSALEGFYYLIAIAALLVGWYFNFRFMREYGDEATWANWVRLLFVNPASASGGQDLLFANAVLFIPWTIVDGRRAGMKWNWIWFPMSAVTSFAFAMALFLALKERQLRWKAEA</sequence>
<keyword evidence="3" id="KW-1185">Reference proteome</keyword>
<name>A0A1S1HDN6_9SPHN</name>
<keyword evidence="1" id="KW-0812">Transmembrane</keyword>
<evidence type="ECO:0000256" key="1">
    <source>
        <dbReference type="SAM" id="Phobius"/>
    </source>
</evidence>
<protein>
    <recommendedName>
        <fullName evidence="4">DUF2834 domain-containing protein</fullName>
    </recommendedName>
</protein>
<keyword evidence="1" id="KW-1133">Transmembrane helix</keyword>
<dbReference type="RefSeq" id="WP_015460054.1">
    <property type="nucleotide sequence ID" value="NZ_MIPT01000001.1"/>
</dbReference>
<reference evidence="2 3" key="1">
    <citation type="submission" date="2016-09" db="EMBL/GenBank/DDBJ databases">
        <title>Metabolic pathway, cell adaptation mechanisms and a novel monoxygenase revealed through proteogenomic-transcription analysis of a Sphingomonas haloaromaticamans strain degrading the fungicide ortho-phenylphenol.</title>
        <authorList>
            <person name="Perruchon C."/>
            <person name="Papadopoulou E.S."/>
            <person name="Rousidou C."/>
            <person name="Vasileiadis S."/>
            <person name="Tanou G."/>
            <person name="Amoutzias G."/>
            <person name="Molassiotis A."/>
            <person name="Karpouzas D.G."/>
        </authorList>
    </citation>
    <scope>NUCLEOTIDE SEQUENCE [LARGE SCALE GENOMIC DNA]</scope>
    <source>
        <strain evidence="2 3">P3</strain>
    </source>
</reference>
<dbReference type="Pfam" id="PF11196">
    <property type="entry name" value="DUF2834"/>
    <property type="match status" value="1"/>
</dbReference>